<dbReference type="VEuPathDB" id="FungiDB:I7I52_11608"/>
<name>A0A8H7Y8M3_AJECA</name>
<dbReference type="EMBL" id="JAEVHI010000007">
    <property type="protein sequence ID" value="KAG5287740.1"/>
    <property type="molecule type" value="Genomic_DNA"/>
</dbReference>
<reference evidence="1 2" key="1">
    <citation type="submission" date="2021-01" db="EMBL/GenBank/DDBJ databases">
        <title>Chromosome-level genome assembly of a human fungal pathogen reveals clustering of transcriptionally co-regulated genes.</title>
        <authorList>
            <person name="Voorhies M."/>
            <person name="Cohen S."/>
            <person name="Shea T.P."/>
            <person name="Petrus S."/>
            <person name="Munoz J.F."/>
            <person name="Poplawski S."/>
            <person name="Goldman W.E."/>
            <person name="Michael T."/>
            <person name="Cuomo C.A."/>
            <person name="Sil A."/>
            <person name="Beyhan S."/>
        </authorList>
    </citation>
    <scope>NUCLEOTIDE SEQUENCE [LARGE SCALE GENOMIC DNA]</scope>
    <source>
        <strain evidence="1 2">G184AR</strain>
    </source>
</reference>
<sequence>MAFVIGMKKYYQSFWVSPTVRVRQPLQPAMGHSMQDLSSSVWSPISAHFHFKTPWRQQY</sequence>
<protein>
    <submittedName>
        <fullName evidence="1">Uncharacterized protein</fullName>
    </submittedName>
</protein>
<comment type="caution">
    <text evidence="1">The sequence shown here is derived from an EMBL/GenBank/DDBJ whole genome shotgun (WGS) entry which is preliminary data.</text>
</comment>
<dbReference type="AlphaFoldDB" id="A0A8H7Y8M3"/>
<proteinExistence type="predicted"/>
<organism evidence="1 2">
    <name type="scientific">Ajellomyces capsulatus</name>
    <name type="common">Darling's disease fungus</name>
    <name type="synonym">Histoplasma capsulatum</name>
    <dbReference type="NCBI Taxonomy" id="5037"/>
    <lineage>
        <taxon>Eukaryota</taxon>
        <taxon>Fungi</taxon>
        <taxon>Dikarya</taxon>
        <taxon>Ascomycota</taxon>
        <taxon>Pezizomycotina</taxon>
        <taxon>Eurotiomycetes</taxon>
        <taxon>Eurotiomycetidae</taxon>
        <taxon>Onygenales</taxon>
        <taxon>Ajellomycetaceae</taxon>
        <taxon>Histoplasma</taxon>
    </lineage>
</organism>
<evidence type="ECO:0000313" key="2">
    <source>
        <dbReference type="Proteomes" id="UP000670092"/>
    </source>
</evidence>
<accession>A0A8H7Y8M3</accession>
<gene>
    <name evidence="1" type="ORF">I7I52_11608</name>
</gene>
<dbReference type="Proteomes" id="UP000670092">
    <property type="component" value="Unassembled WGS sequence"/>
</dbReference>
<evidence type="ECO:0000313" key="1">
    <source>
        <dbReference type="EMBL" id="KAG5287740.1"/>
    </source>
</evidence>